<accession>A0A0F9HRL1</accession>
<dbReference type="Pfam" id="PF01314">
    <property type="entry name" value="AFOR_C"/>
    <property type="match status" value="1"/>
</dbReference>
<evidence type="ECO:0000313" key="2">
    <source>
        <dbReference type="EMBL" id="KKL84300.1"/>
    </source>
</evidence>
<feature type="non-terminal residue" evidence="2">
    <location>
        <position position="1"/>
    </location>
</feature>
<sequence>NKKIDKVKFEKMLDEYYILHGWDNNGVPTQQILQKLGIEETQSHII</sequence>
<organism evidence="2">
    <name type="scientific">marine sediment metagenome</name>
    <dbReference type="NCBI Taxonomy" id="412755"/>
    <lineage>
        <taxon>unclassified sequences</taxon>
        <taxon>metagenomes</taxon>
        <taxon>ecological metagenomes</taxon>
    </lineage>
</organism>
<feature type="domain" description="Aldehyde ferredoxin oxidoreductase C-terminal" evidence="1">
    <location>
        <begin position="4"/>
        <end position="38"/>
    </location>
</feature>
<dbReference type="GO" id="GO:0016625">
    <property type="term" value="F:oxidoreductase activity, acting on the aldehyde or oxo group of donors, iron-sulfur protein as acceptor"/>
    <property type="evidence" value="ECO:0007669"/>
    <property type="project" value="InterPro"/>
</dbReference>
<proteinExistence type="predicted"/>
<protein>
    <recommendedName>
        <fullName evidence="1">Aldehyde ferredoxin oxidoreductase C-terminal domain-containing protein</fullName>
    </recommendedName>
</protein>
<dbReference type="SUPFAM" id="SSF48310">
    <property type="entry name" value="Aldehyde ferredoxin oxidoreductase, C-terminal domains"/>
    <property type="match status" value="1"/>
</dbReference>
<dbReference type="InterPro" id="IPR013985">
    <property type="entry name" value="Ald_Fedxn_OxRdtase_dom3"/>
</dbReference>
<dbReference type="GO" id="GO:0009055">
    <property type="term" value="F:electron transfer activity"/>
    <property type="evidence" value="ECO:0007669"/>
    <property type="project" value="InterPro"/>
</dbReference>
<dbReference type="EMBL" id="LAZR01021740">
    <property type="protein sequence ID" value="KKL84300.1"/>
    <property type="molecule type" value="Genomic_DNA"/>
</dbReference>
<dbReference type="InterPro" id="IPR036021">
    <property type="entry name" value="Tungsten_al_ferr_oxy-like_C"/>
</dbReference>
<reference evidence="2" key="1">
    <citation type="journal article" date="2015" name="Nature">
        <title>Complex archaea that bridge the gap between prokaryotes and eukaryotes.</title>
        <authorList>
            <person name="Spang A."/>
            <person name="Saw J.H."/>
            <person name="Jorgensen S.L."/>
            <person name="Zaremba-Niedzwiedzka K."/>
            <person name="Martijn J."/>
            <person name="Lind A.E."/>
            <person name="van Eijk R."/>
            <person name="Schleper C."/>
            <person name="Guy L."/>
            <person name="Ettema T.J."/>
        </authorList>
    </citation>
    <scope>NUCLEOTIDE SEQUENCE</scope>
</reference>
<comment type="caution">
    <text evidence="2">The sequence shown here is derived from an EMBL/GenBank/DDBJ whole genome shotgun (WGS) entry which is preliminary data.</text>
</comment>
<evidence type="ECO:0000259" key="1">
    <source>
        <dbReference type="Pfam" id="PF01314"/>
    </source>
</evidence>
<name>A0A0F9HRL1_9ZZZZ</name>
<gene>
    <name evidence="2" type="ORF">LCGC14_1966140</name>
</gene>
<dbReference type="Gene3D" id="1.10.599.10">
    <property type="entry name" value="Aldehyde Ferredoxin Oxidoreductase Protein, subunit A, domain 3"/>
    <property type="match status" value="1"/>
</dbReference>
<dbReference type="AlphaFoldDB" id="A0A0F9HRL1"/>
<dbReference type="InterPro" id="IPR001203">
    <property type="entry name" value="OxRdtase_Ald_Fedxn_C"/>
</dbReference>
<dbReference type="GO" id="GO:0051536">
    <property type="term" value="F:iron-sulfur cluster binding"/>
    <property type="evidence" value="ECO:0007669"/>
    <property type="project" value="InterPro"/>
</dbReference>